<sequence length="105" mass="11940">MVGPYAFHQDRHRQFKVPVANVTLFSSVHICFERITDSFRSFHEITTLAQVAAVLPKGPSKISSQFDRMAIQQIWLGVSDVTSYLGDILSTKETQHKNDIISFEK</sequence>
<dbReference type="Proteomes" id="UP001151760">
    <property type="component" value="Unassembled WGS sequence"/>
</dbReference>
<name>A0ABQ5E4A6_9ASTR</name>
<protein>
    <submittedName>
        <fullName evidence="1">Uncharacterized protein</fullName>
    </submittedName>
</protein>
<reference evidence="1" key="1">
    <citation type="journal article" date="2022" name="Int. J. Mol. Sci.">
        <title>Draft Genome of Tanacetum Coccineum: Genomic Comparison of Closely Related Tanacetum-Family Plants.</title>
        <authorList>
            <person name="Yamashiro T."/>
            <person name="Shiraishi A."/>
            <person name="Nakayama K."/>
            <person name="Satake H."/>
        </authorList>
    </citation>
    <scope>NUCLEOTIDE SEQUENCE</scope>
</reference>
<evidence type="ECO:0000313" key="2">
    <source>
        <dbReference type="Proteomes" id="UP001151760"/>
    </source>
</evidence>
<accession>A0ABQ5E4A6</accession>
<comment type="caution">
    <text evidence="1">The sequence shown here is derived from an EMBL/GenBank/DDBJ whole genome shotgun (WGS) entry which is preliminary data.</text>
</comment>
<reference evidence="1" key="2">
    <citation type="submission" date="2022-01" db="EMBL/GenBank/DDBJ databases">
        <authorList>
            <person name="Yamashiro T."/>
            <person name="Shiraishi A."/>
            <person name="Satake H."/>
            <person name="Nakayama K."/>
        </authorList>
    </citation>
    <scope>NUCLEOTIDE SEQUENCE</scope>
</reference>
<evidence type="ECO:0000313" key="1">
    <source>
        <dbReference type="EMBL" id="GJT45099.1"/>
    </source>
</evidence>
<gene>
    <name evidence="1" type="ORF">Tco_0953814</name>
</gene>
<proteinExistence type="predicted"/>
<dbReference type="EMBL" id="BQNB010015871">
    <property type="protein sequence ID" value="GJT45099.1"/>
    <property type="molecule type" value="Genomic_DNA"/>
</dbReference>
<organism evidence="1 2">
    <name type="scientific">Tanacetum coccineum</name>
    <dbReference type="NCBI Taxonomy" id="301880"/>
    <lineage>
        <taxon>Eukaryota</taxon>
        <taxon>Viridiplantae</taxon>
        <taxon>Streptophyta</taxon>
        <taxon>Embryophyta</taxon>
        <taxon>Tracheophyta</taxon>
        <taxon>Spermatophyta</taxon>
        <taxon>Magnoliopsida</taxon>
        <taxon>eudicotyledons</taxon>
        <taxon>Gunneridae</taxon>
        <taxon>Pentapetalae</taxon>
        <taxon>asterids</taxon>
        <taxon>campanulids</taxon>
        <taxon>Asterales</taxon>
        <taxon>Asteraceae</taxon>
        <taxon>Asteroideae</taxon>
        <taxon>Anthemideae</taxon>
        <taxon>Anthemidinae</taxon>
        <taxon>Tanacetum</taxon>
    </lineage>
</organism>
<keyword evidence="2" id="KW-1185">Reference proteome</keyword>